<evidence type="ECO:0000256" key="1">
    <source>
        <dbReference type="ARBA" id="ARBA00004651"/>
    </source>
</evidence>
<dbReference type="SUPFAM" id="SSF82689">
    <property type="entry name" value="Mechanosensitive channel protein MscS (YggB), C-terminal domain"/>
    <property type="match status" value="1"/>
</dbReference>
<dbReference type="InterPro" id="IPR049142">
    <property type="entry name" value="MS_channel_1st"/>
</dbReference>
<feature type="transmembrane region" description="Helical" evidence="7">
    <location>
        <begin position="55"/>
        <end position="76"/>
    </location>
</feature>
<comment type="similarity">
    <text evidence="2">Belongs to the MscS (TC 1.A.23) family.</text>
</comment>
<keyword evidence="3" id="KW-1003">Cell membrane</keyword>
<dbReference type="EMBL" id="CP042913">
    <property type="protein sequence ID" value="QEG33250.1"/>
    <property type="molecule type" value="Genomic_DNA"/>
</dbReference>
<sequence>MNLHLLAQAASTAASESATKLNATEIALKQFWQKFWTMNWKTIEGSEWLFAAQYYGFRAMLVVVLMILAWTLSGWLSSGVRRGLTRIRFDETLTKFLAKLVRWAALLLTALTCLSFFGVETTSFAALIGAAGLAVGLAFQGTLSNFAAGAMLLIFRPYKVGDTVNIANHLGKVNEIALFTTEIDTFDGRRIIIPNSSIYGAVIENITYHRSRRVDIAVGTDYSADIDETRQALERAMAIVPHALQDPEPAAVLLELGASSVNWSVRVWVNRDDFGDAKQALIRAVKMELDRSQIGIPFPQMDVHLQPTSGDEKAA</sequence>
<dbReference type="GO" id="GO:0008381">
    <property type="term" value="F:mechanosensitive monoatomic ion channel activity"/>
    <property type="evidence" value="ECO:0007669"/>
    <property type="project" value="InterPro"/>
</dbReference>
<accession>A0A5B9Q6D5</accession>
<keyword evidence="4 7" id="KW-0812">Transmembrane</keyword>
<dbReference type="AlphaFoldDB" id="A0A5B9Q6D5"/>
<evidence type="ECO:0000256" key="6">
    <source>
        <dbReference type="ARBA" id="ARBA00023136"/>
    </source>
</evidence>
<dbReference type="RefSeq" id="WP_148072044.1">
    <property type="nucleotide sequence ID" value="NZ_CP042913.1"/>
</dbReference>
<dbReference type="InterPro" id="IPR011014">
    <property type="entry name" value="MscS_channel_TM-2"/>
</dbReference>
<evidence type="ECO:0000256" key="3">
    <source>
        <dbReference type="ARBA" id="ARBA00022475"/>
    </source>
</evidence>
<dbReference type="Pfam" id="PF00924">
    <property type="entry name" value="MS_channel_2nd"/>
    <property type="match status" value="1"/>
</dbReference>
<dbReference type="InterPro" id="IPR010920">
    <property type="entry name" value="LSM_dom_sf"/>
</dbReference>
<dbReference type="Proteomes" id="UP000323917">
    <property type="component" value="Chromosome"/>
</dbReference>
<evidence type="ECO:0000256" key="2">
    <source>
        <dbReference type="ARBA" id="ARBA00008017"/>
    </source>
</evidence>
<dbReference type="SUPFAM" id="SSF82861">
    <property type="entry name" value="Mechanosensitive channel protein MscS (YggB), transmembrane region"/>
    <property type="match status" value="1"/>
</dbReference>
<evidence type="ECO:0000259" key="10">
    <source>
        <dbReference type="Pfam" id="PF21088"/>
    </source>
</evidence>
<evidence type="ECO:0000256" key="5">
    <source>
        <dbReference type="ARBA" id="ARBA00022989"/>
    </source>
</evidence>
<evidence type="ECO:0000256" key="4">
    <source>
        <dbReference type="ARBA" id="ARBA00022692"/>
    </source>
</evidence>
<comment type="subcellular location">
    <subcellularLocation>
        <location evidence="1">Cell membrane</location>
        <topology evidence="1">Multi-pass membrane protein</topology>
    </subcellularLocation>
</comment>
<gene>
    <name evidence="11" type="primary">mscS_1</name>
    <name evidence="11" type="ORF">Pr1d_05110</name>
</gene>
<dbReference type="GO" id="GO:0005886">
    <property type="term" value="C:plasma membrane"/>
    <property type="evidence" value="ECO:0007669"/>
    <property type="project" value="UniProtKB-SubCell"/>
</dbReference>
<reference evidence="11 12" key="1">
    <citation type="submission" date="2019-08" db="EMBL/GenBank/DDBJ databases">
        <title>Deep-cultivation of Planctomycetes and their phenomic and genomic characterization uncovers novel biology.</title>
        <authorList>
            <person name="Wiegand S."/>
            <person name="Jogler M."/>
            <person name="Boedeker C."/>
            <person name="Pinto D."/>
            <person name="Vollmers J."/>
            <person name="Rivas-Marin E."/>
            <person name="Kohn T."/>
            <person name="Peeters S.H."/>
            <person name="Heuer A."/>
            <person name="Rast P."/>
            <person name="Oberbeckmann S."/>
            <person name="Bunk B."/>
            <person name="Jeske O."/>
            <person name="Meyerdierks A."/>
            <person name="Storesund J.E."/>
            <person name="Kallscheuer N."/>
            <person name="Luecker S."/>
            <person name="Lage O.M."/>
            <person name="Pohl T."/>
            <person name="Merkel B.J."/>
            <person name="Hornburger P."/>
            <person name="Mueller R.-W."/>
            <person name="Bruemmer F."/>
            <person name="Labrenz M."/>
            <person name="Spormann A.M."/>
            <person name="Op den Camp H."/>
            <person name="Overmann J."/>
            <person name="Amann R."/>
            <person name="Jetten M.S.M."/>
            <person name="Mascher T."/>
            <person name="Medema M.H."/>
            <person name="Devos D.P."/>
            <person name="Kaster A.-K."/>
            <person name="Ovreas L."/>
            <person name="Rohde M."/>
            <person name="Galperin M.Y."/>
            <person name="Jogler C."/>
        </authorList>
    </citation>
    <scope>NUCLEOTIDE SEQUENCE [LARGE SCALE GENOMIC DNA]</scope>
    <source>
        <strain evidence="11 12">Pr1d</strain>
    </source>
</reference>
<evidence type="ECO:0000313" key="11">
    <source>
        <dbReference type="EMBL" id="QEG33250.1"/>
    </source>
</evidence>
<dbReference type="InterPro" id="IPR023408">
    <property type="entry name" value="MscS_beta-dom_sf"/>
</dbReference>
<keyword evidence="5 7" id="KW-1133">Transmembrane helix</keyword>
<dbReference type="InterPro" id="IPR006685">
    <property type="entry name" value="MscS_channel_2nd"/>
</dbReference>
<feature type="transmembrane region" description="Helical" evidence="7">
    <location>
        <begin position="124"/>
        <end position="155"/>
    </location>
</feature>
<keyword evidence="12" id="KW-1185">Reference proteome</keyword>
<evidence type="ECO:0000256" key="7">
    <source>
        <dbReference type="SAM" id="Phobius"/>
    </source>
</evidence>
<evidence type="ECO:0000313" key="12">
    <source>
        <dbReference type="Proteomes" id="UP000323917"/>
    </source>
</evidence>
<evidence type="ECO:0000259" key="8">
    <source>
        <dbReference type="Pfam" id="PF00924"/>
    </source>
</evidence>
<feature type="domain" description="Mechanosensitive ion channel MscS C-terminal" evidence="9">
    <location>
        <begin position="214"/>
        <end position="296"/>
    </location>
</feature>
<protein>
    <submittedName>
        <fullName evidence="11">Small-conductance mechanosensitive channel</fullName>
    </submittedName>
</protein>
<feature type="domain" description="Mechanosensitive ion channel MscS" evidence="8">
    <location>
        <begin position="142"/>
        <end position="207"/>
    </location>
</feature>
<dbReference type="PANTHER" id="PTHR30221">
    <property type="entry name" value="SMALL-CONDUCTANCE MECHANOSENSITIVE CHANNEL"/>
    <property type="match status" value="1"/>
</dbReference>
<dbReference type="SUPFAM" id="SSF50182">
    <property type="entry name" value="Sm-like ribonucleoproteins"/>
    <property type="match status" value="1"/>
</dbReference>
<dbReference type="KEGG" id="bgok:Pr1d_05110"/>
<evidence type="ECO:0000259" key="9">
    <source>
        <dbReference type="Pfam" id="PF21082"/>
    </source>
</evidence>
<dbReference type="Pfam" id="PF21088">
    <property type="entry name" value="MS_channel_1st"/>
    <property type="match status" value="1"/>
</dbReference>
<organism evidence="11 12">
    <name type="scientific">Bythopirellula goksoeyrii</name>
    <dbReference type="NCBI Taxonomy" id="1400387"/>
    <lineage>
        <taxon>Bacteria</taxon>
        <taxon>Pseudomonadati</taxon>
        <taxon>Planctomycetota</taxon>
        <taxon>Planctomycetia</taxon>
        <taxon>Pirellulales</taxon>
        <taxon>Lacipirellulaceae</taxon>
        <taxon>Bythopirellula</taxon>
    </lineage>
</organism>
<dbReference type="Gene3D" id="2.30.30.60">
    <property type="match status" value="1"/>
</dbReference>
<dbReference type="InterPro" id="IPR049278">
    <property type="entry name" value="MS_channel_C"/>
</dbReference>
<feature type="transmembrane region" description="Helical" evidence="7">
    <location>
        <begin position="96"/>
        <end position="118"/>
    </location>
</feature>
<keyword evidence="6 7" id="KW-0472">Membrane</keyword>
<dbReference type="PANTHER" id="PTHR30221:SF1">
    <property type="entry name" value="SMALL-CONDUCTANCE MECHANOSENSITIVE CHANNEL"/>
    <property type="match status" value="1"/>
</dbReference>
<name>A0A5B9Q6D5_9BACT</name>
<dbReference type="InterPro" id="IPR045275">
    <property type="entry name" value="MscS_archaea/bacteria_type"/>
</dbReference>
<dbReference type="Pfam" id="PF21082">
    <property type="entry name" value="MS_channel_3rd"/>
    <property type="match status" value="1"/>
</dbReference>
<dbReference type="Gene3D" id="3.30.70.100">
    <property type="match status" value="1"/>
</dbReference>
<dbReference type="InterPro" id="IPR011066">
    <property type="entry name" value="MscS_channel_C_sf"/>
</dbReference>
<dbReference type="OrthoDB" id="9809206at2"/>
<dbReference type="Gene3D" id="1.10.287.1260">
    <property type="match status" value="1"/>
</dbReference>
<proteinExistence type="inferred from homology"/>
<feature type="domain" description="Mechanosensitive ion channel transmembrane helices 2/3" evidence="10">
    <location>
        <begin position="104"/>
        <end position="140"/>
    </location>
</feature>